<protein>
    <submittedName>
        <fullName evidence="1">Uncharacterized protein</fullName>
    </submittedName>
</protein>
<dbReference type="Proteomes" id="UP000179734">
    <property type="component" value="Unassembled WGS sequence"/>
</dbReference>
<evidence type="ECO:0000313" key="3">
    <source>
        <dbReference type="Proteomes" id="UP000179734"/>
    </source>
</evidence>
<name>A0A1S1NJ61_9MYCO</name>
<dbReference type="AlphaFoldDB" id="A0A1S1NJ61"/>
<organism evidence="1 3">
    <name type="scientific">Mycobacterium talmoniae</name>
    <dbReference type="NCBI Taxonomy" id="1858794"/>
    <lineage>
        <taxon>Bacteria</taxon>
        <taxon>Bacillati</taxon>
        <taxon>Actinomycetota</taxon>
        <taxon>Actinomycetes</taxon>
        <taxon>Mycobacteriales</taxon>
        <taxon>Mycobacteriaceae</taxon>
        <taxon>Mycobacterium</taxon>
    </lineage>
</organism>
<evidence type="ECO:0000313" key="1">
    <source>
        <dbReference type="EMBL" id="OHV03898.1"/>
    </source>
</evidence>
<dbReference type="EMBL" id="PPEA01000249">
    <property type="protein sequence ID" value="PQM48083.1"/>
    <property type="molecule type" value="Genomic_DNA"/>
</dbReference>
<reference evidence="1 3" key="1">
    <citation type="submission" date="2016-10" db="EMBL/GenBank/DDBJ databases">
        <title>Genome sequence of Mycobacterium talmonii.</title>
        <authorList>
            <person name="Greninger A.L."/>
            <person name="Elliott B."/>
            <person name="Vasireddy S."/>
            <person name="Vasireddy R."/>
        </authorList>
    </citation>
    <scope>NUCLEOTIDE SEQUENCE [LARGE SCALE GENOMIC DNA]</scope>
    <source>
        <strain evidence="1">MO-5499</strain>
        <strain evidence="3">NE-TNMC-100812</strain>
    </source>
</reference>
<comment type="caution">
    <text evidence="1">The sequence shown here is derived from an EMBL/GenBank/DDBJ whole genome shotgun (WGS) entry which is preliminary data.</text>
</comment>
<evidence type="ECO:0000313" key="2">
    <source>
        <dbReference type="EMBL" id="PQM48083.1"/>
    </source>
</evidence>
<reference evidence="2 4" key="2">
    <citation type="journal article" date="2017" name="Int. J. Syst. Evol. Microbiol.">
        <title>Mycobacterium talmoniae sp. nov., a slowly growing mycobacterium isolated from human respiratory samples.</title>
        <authorList>
            <person name="Davidson R.M."/>
            <person name="DeGroote M.A."/>
            <person name="Marola J.L."/>
            <person name="Buss S."/>
            <person name="Jones V."/>
            <person name="McNeil M.R."/>
            <person name="Freifeld A.G."/>
            <person name="Elaine Epperson L."/>
            <person name="Hasan N.A."/>
            <person name="Jackson M."/>
            <person name="Iwen P.C."/>
            <person name="Salfinger M."/>
            <person name="Strong M."/>
        </authorList>
    </citation>
    <scope>NUCLEOTIDE SEQUENCE [LARGE SCALE GENOMIC DNA]</scope>
    <source>
        <strain evidence="2 4">ATCC BAA-2683</strain>
    </source>
</reference>
<gene>
    <name evidence="1" type="ORF">BKN37_12790</name>
    <name evidence="2" type="ORF">C1Y40_01719</name>
</gene>
<evidence type="ECO:0000313" key="4">
    <source>
        <dbReference type="Proteomes" id="UP000238296"/>
    </source>
</evidence>
<reference evidence="2" key="3">
    <citation type="submission" date="2018-01" db="EMBL/GenBank/DDBJ databases">
        <authorList>
            <person name="Gaut B.S."/>
            <person name="Morton B.R."/>
            <person name="Clegg M.T."/>
            <person name="Duvall M.R."/>
        </authorList>
    </citation>
    <scope>NUCLEOTIDE SEQUENCE</scope>
    <source>
        <strain evidence="2">ATCC BAA-2683</strain>
    </source>
</reference>
<keyword evidence="3" id="KW-1185">Reference proteome</keyword>
<sequence length="165" mass="16894">MGIVGCTSIITGTATVDTSAAPAYRTSVSKSLSASAATSSSRESQRQQSLTTQAISGACGTFRTTSEDAVAATNNWVDAYNKGGDTGGTSGPAVDALNRSADAVAGAITDAMPQGMRDTFNSYIAAARSVADAIATHAAISVYNSRKDQLNQIKGQGFEQCRPFP</sequence>
<dbReference type="Proteomes" id="UP000238296">
    <property type="component" value="Unassembled WGS sequence"/>
</dbReference>
<dbReference type="EMBL" id="MLQM01000058">
    <property type="protein sequence ID" value="OHV03898.1"/>
    <property type="molecule type" value="Genomic_DNA"/>
</dbReference>
<accession>A0A1S1NJ61</accession>
<proteinExistence type="predicted"/>